<protein>
    <recommendedName>
        <fullName evidence="3">Prevent-host-death protein</fullName>
    </recommendedName>
</protein>
<reference evidence="1 2" key="1">
    <citation type="submission" date="2024-09" db="EMBL/GenBank/DDBJ databases">
        <authorList>
            <person name="Sun Q."/>
            <person name="Mori K."/>
        </authorList>
    </citation>
    <scope>NUCLEOTIDE SEQUENCE [LARGE SCALE GENOMIC DNA]</scope>
    <source>
        <strain evidence="1 2">NCAIM B.02481</strain>
    </source>
</reference>
<comment type="caution">
    <text evidence="1">The sequence shown here is derived from an EMBL/GenBank/DDBJ whole genome shotgun (WGS) entry which is preliminary data.</text>
</comment>
<evidence type="ECO:0000313" key="1">
    <source>
        <dbReference type="EMBL" id="MFC0605914.1"/>
    </source>
</evidence>
<dbReference type="EMBL" id="JBHLTQ010000018">
    <property type="protein sequence ID" value="MFC0605914.1"/>
    <property type="molecule type" value="Genomic_DNA"/>
</dbReference>
<proteinExistence type="predicted"/>
<evidence type="ECO:0000313" key="2">
    <source>
        <dbReference type="Proteomes" id="UP001589832"/>
    </source>
</evidence>
<accession>A0ABV6QCG3</accession>
<dbReference type="Proteomes" id="UP001589832">
    <property type="component" value="Unassembled WGS sequence"/>
</dbReference>
<sequence length="92" mass="10634">MSKPIEITTAIQRAKNNDLLVKQGLLKLGQPYYILSEDGTKFSGVHVIDQFHNYEKLKDLQLKQRIYVPVIEFSEEITNTLQQQDLKTLLSD</sequence>
<dbReference type="RefSeq" id="WP_386065342.1">
    <property type="nucleotide sequence ID" value="NZ_JBHLTQ010000018.1"/>
</dbReference>
<organism evidence="1 2">
    <name type="scientific">Winogradskyella pulchriflava</name>
    <dbReference type="NCBI Taxonomy" id="1110688"/>
    <lineage>
        <taxon>Bacteria</taxon>
        <taxon>Pseudomonadati</taxon>
        <taxon>Bacteroidota</taxon>
        <taxon>Flavobacteriia</taxon>
        <taxon>Flavobacteriales</taxon>
        <taxon>Flavobacteriaceae</taxon>
        <taxon>Winogradskyella</taxon>
    </lineage>
</organism>
<keyword evidence="2" id="KW-1185">Reference proteome</keyword>
<name>A0ABV6QCG3_9FLAO</name>
<evidence type="ECO:0008006" key="3">
    <source>
        <dbReference type="Google" id="ProtNLM"/>
    </source>
</evidence>
<gene>
    <name evidence="1" type="ORF">ACFFGA_15235</name>
</gene>